<dbReference type="InterPro" id="IPR010982">
    <property type="entry name" value="Lambda_DNA-bd_dom_sf"/>
</dbReference>
<dbReference type="EMBL" id="AASXRC010000085">
    <property type="protein sequence ID" value="EFI0216133.1"/>
    <property type="molecule type" value="Genomic_DNA"/>
</dbReference>
<dbReference type="Proteomes" id="UP000842385">
    <property type="component" value="Unassembled WGS sequence"/>
</dbReference>
<dbReference type="EMBL" id="RROO01000069">
    <property type="protein sequence ID" value="TJF60397.1"/>
    <property type="molecule type" value="Genomic_DNA"/>
</dbReference>
<dbReference type="EMBL" id="CP055981">
    <property type="protein sequence ID" value="QMS36723.1"/>
    <property type="molecule type" value="Genomic_DNA"/>
</dbReference>
<reference evidence="3 6" key="5">
    <citation type="submission" date="2020-06" db="EMBL/GenBank/DDBJ databases">
        <title>REHAB project genomes.</title>
        <authorList>
            <person name="Shaw L.P."/>
        </authorList>
    </citation>
    <scope>NUCLEOTIDE SEQUENCE [LARGE SCALE GENOMIC DNA]</scope>
    <source>
        <strain evidence="3 6">RHB01-C20</strain>
    </source>
</reference>
<reference evidence="2" key="4">
    <citation type="submission" date="2020-04" db="EMBL/GenBank/DDBJ databases">
        <authorList>
            <consortium name="NCBI Pathogen Detection Project"/>
        </authorList>
    </citation>
    <scope>NUCLEOTIDE SEQUENCE</scope>
    <source>
        <strain evidence="2">TW14994</strain>
    </source>
</reference>
<reference evidence="1 7" key="3">
    <citation type="submission" date="2020-02" db="EMBL/GenBank/DDBJ databases">
        <authorList>
            <consortium name="PulseNet: The National Subtyping Network for Foodborne Disease Surveillance"/>
            <person name="Tarr C.L."/>
            <person name="Trees E."/>
            <person name="Katz L.S."/>
            <person name="Carleton-Romer H.A."/>
            <person name="Stroika S."/>
            <person name="Kucerova Z."/>
            <person name="Roache K.F."/>
            <person name="Sabol A.L."/>
            <person name="Besser J."/>
            <person name="Gerner-Smidt P."/>
        </authorList>
    </citation>
    <scope>NUCLEOTIDE SEQUENCE [LARGE SCALE GENOMIC DNA]</scope>
    <source>
        <strain evidence="1 7">2014C-3796</strain>
    </source>
</reference>
<evidence type="ECO:0000313" key="4">
    <source>
        <dbReference type="EMBL" id="TJF60397.1"/>
    </source>
</evidence>
<dbReference type="EMBL" id="DABFUC010000025">
    <property type="protein sequence ID" value="HAI8959821.1"/>
    <property type="molecule type" value="Genomic_DNA"/>
</dbReference>
<dbReference type="InterPro" id="IPR031856">
    <property type="entry name" value="YdaS_toxin-like"/>
</dbReference>
<dbReference type="Proteomes" id="UP000521994">
    <property type="component" value="Unassembled WGS sequence"/>
</dbReference>
<accession>A0A0D7C0S6</accession>
<evidence type="ECO:0000313" key="2">
    <source>
        <dbReference type="EMBL" id="HAI8959821.1"/>
    </source>
</evidence>
<gene>
    <name evidence="1" type="ORF">BG944_005476</name>
    <name evidence="4" type="ORF">C9194_23775</name>
    <name evidence="2" type="ORF">HKA49_004067</name>
    <name evidence="3" type="ORF">HVV39_01205</name>
</gene>
<dbReference type="RefSeq" id="WP_000887453.1">
    <property type="nucleotide sequence ID" value="NZ_AP018808.1"/>
</dbReference>
<proteinExistence type="predicted"/>
<evidence type="ECO:0000313" key="5">
    <source>
        <dbReference type="Proteomes" id="UP000305093"/>
    </source>
</evidence>
<name>A0A0D7C0S6_ECOLX</name>
<dbReference type="Pfam" id="PF15943">
    <property type="entry name" value="YdaS_toxin"/>
    <property type="match status" value="1"/>
</dbReference>
<evidence type="ECO:0000313" key="1">
    <source>
        <dbReference type="EMBL" id="EFI0216133.1"/>
    </source>
</evidence>
<sequence>MLDSTREKIRQKYTQAEIGRYMGVAQQTVWQWFSFGVPPKQVIPLCQLMKWEVTPHEIRPDIYPNPTDGLPVGCKVNTSNAPELIHENQA</sequence>
<evidence type="ECO:0000313" key="8">
    <source>
        <dbReference type="Proteomes" id="UP000842385"/>
    </source>
</evidence>
<dbReference type="SUPFAM" id="SSF47413">
    <property type="entry name" value="lambda repressor-like DNA-binding domains"/>
    <property type="match status" value="1"/>
</dbReference>
<reference evidence="2 8" key="1">
    <citation type="journal article" date="2018" name="Genome Biol.">
        <title>SKESA: strategic k-mer extension for scrupulous assemblies.</title>
        <authorList>
            <person name="Souvorov A."/>
            <person name="Agarwala R."/>
            <person name="Lipman D.J."/>
        </authorList>
    </citation>
    <scope>NUCLEOTIDE SEQUENCE [LARGE SCALE GENOMIC DNA]</scope>
    <source>
        <strain evidence="2 8">TW14994</strain>
    </source>
</reference>
<dbReference type="Gene3D" id="1.10.260.40">
    <property type="entry name" value="lambda repressor-like DNA-binding domains"/>
    <property type="match status" value="1"/>
</dbReference>
<dbReference type="OMA" id="CLEWRIT"/>
<organism evidence="2 8">
    <name type="scientific">Escherichia coli</name>
    <dbReference type="NCBI Taxonomy" id="562"/>
    <lineage>
        <taxon>Bacteria</taxon>
        <taxon>Pseudomonadati</taxon>
        <taxon>Pseudomonadota</taxon>
        <taxon>Gammaproteobacteria</taxon>
        <taxon>Enterobacterales</taxon>
        <taxon>Enterobacteriaceae</taxon>
        <taxon>Escherichia</taxon>
    </lineage>
</organism>
<dbReference type="Proteomes" id="UP000305093">
    <property type="component" value="Unassembled WGS sequence"/>
</dbReference>
<evidence type="ECO:0000313" key="3">
    <source>
        <dbReference type="EMBL" id="QMS36723.1"/>
    </source>
</evidence>
<dbReference type="AlphaFoldDB" id="A0A0D7C0S6"/>
<protein>
    <submittedName>
        <fullName evidence="2">Helix-turn-helix domain-containing protein</fullName>
    </submittedName>
</protein>
<dbReference type="GO" id="GO:0003677">
    <property type="term" value="F:DNA binding"/>
    <property type="evidence" value="ECO:0007669"/>
    <property type="project" value="InterPro"/>
</dbReference>
<evidence type="ECO:0000313" key="7">
    <source>
        <dbReference type="Proteomes" id="UP000521994"/>
    </source>
</evidence>
<dbReference type="Proteomes" id="UP000514533">
    <property type="component" value="Chromosome"/>
</dbReference>
<evidence type="ECO:0000313" key="6">
    <source>
        <dbReference type="Proteomes" id="UP000514533"/>
    </source>
</evidence>
<reference evidence="4 5" key="2">
    <citation type="submission" date="2018-12" db="EMBL/GenBank/DDBJ databases">
        <title>Food and Water Safety Consortium.</title>
        <authorList>
            <person name="Tyson S."/>
            <person name="Peterson C.-L."/>
            <person name="Olson A."/>
            <person name="Tyler S."/>
            <person name="Cabral J."/>
            <person name="Lynch T."/>
            <person name="Knox N."/>
            <person name="Van Domselaar G."/>
            <person name="Graham M."/>
        </authorList>
    </citation>
    <scope>NUCLEOTIDE SEQUENCE [LARGE SCALE GENOMIC DNA]</scope>
    <source>
        <strain evidence="4 5">FWSEC0419</strain>
    </source>
</reference>